<evidence type="ECO:0000313" key="1">
    <source>
        <dbReference type="EMBL" id="JAD51284.1"/>
    </source>
</evidence>
<organism evidence="1">
    <name type="scientific">Arundo donax</name>
    <name type="common">Giant reed</name>
    <name type="synonym">Donax arundinaceus</name>
    <dbReference type="NCBI Taxonomy" id="35708"/>
    <lineage>
        <taxon>Eukaryota</taxon>
        <taxon>Viridiplantae</taxon>
        <taxon>Streptophyta</taxon>
        <taxon>Embryophyta</taxon>
        <taxon>Tracheophyta</taxon>
        <taxon>Spermatophyta</taxon>
        <taxon>Magnoliopsida</taxon>
        <taxon>Liliopsida</taxon>
        <taxon>Poales</taxon>
        <taxon>Poaceae</taxon>
        <taxon>PACMAD clade</taxon>
        <taxon>Arundinoideae</taxon>
        <taxon>Arundineae</taxon>
        <taxon>Arundo</taxon>
    </lineage>
</organism>
<accession>A0A0A9AHX5</accession>
<protein>
    <submittedName>
        <fullName evidence="1">Uncharacterized protein</fullName>
    </submittedName>
</protein>
<proteinExistence type="predicted"/>
<dbReference type="AlphaFoldDB" id="A0A0A9AHX5"/>
<sequence length="32" mass="3826">MIYCSSRLKRHYAHQYQIILICNKQACANIQN</sequence>
<reference evidence="1" key="1">
    <citation type="submission" date="2014-09" db="EMBL/GenBank/DDBJ databases">
        <authorList>
            <person name="Magalhaes I.L.F."/>
            <person name="Oliveira U."/>
            <person name="Santos F.R."/>
            <person name="Vidigal T.H.D.A."/>
            <person name="Brescovit A.D."/>
            <person name="Santos A.J."/>
        </authorList>
    </citation>
    <scope>NUCLEOTIDE SEQUENCE</scope>
    <source>
        <tissue evidence="1">Shoot tissue taken approximately 20 cm above the soil surface</tissue>
    </source>
</reference>
<dbReference type="EMBL" id="GBRH01246611">
    <property type="protein sequence ID" value="JAD51284.1"/>
    <property type="molecule type" value="Transcribed_RNA"/>
</dbReference>
<name>A0A0A9AHX5_ARUDO</name>
<reference evidence="1" key="2">
    <citation type="journal article" date="2015" name="Data Brief">
        <title>Shoot transcriptome of the giant reed, Arundo donax.</title>
        <authorList>
            <person name="Barrero R.A."/>
            <person name="Guerrero F.D."/>
            <person name="Moolhuijzen P."/>
            <person name="Goolsby J.A."/>
            <person name="Tidwell J."/>
            <person name="Bellgard S.E."/>
            <person name="Bellgard M.I."/>
        </authorList>
    </citation>
    <scope>NUCLEOTIDE SEQUENCE</scope>
    <source>
        <tissue evidence="1">Shoot tissue taken approximately 20 cm above the soil surface</tissue>
    </source>
</reference>